<dbReference type="GO" id="GO:0004767">
    <property type="term" value="F:sphingomyelin phosphodiesterase activity"/>
    <property type="evidence" value="ECO:0007669"/>
    <property type="project" value="InterPro"/>
</dbReference>
<evidence type="ECO:0000313" key="2">
    <source>
        <dbReference type="EMBL" id="TVY88475.1"/>
    </source>
</evidence>
<evidence type="ECO:0000259" key="1">
    <source>
        <dbReference type="PROSITE" id="PS51752"/>
    </source>
</evidence>
<protein>
    <submittedName>
        <fullName evidence="2">Sphingomyelinase</fullName>
    </submittedName>
</protein>
<dbReference type="PROSITE" id="PS51752">
    <property type="entry name" value="JACALIN_LECTIN"/>
    <property type="match status" value="1"/>
</dbReference>
<dbReference type="GO" id="GO:0046856">
    <property type="term" value="P:phosphatidylinositol dephosphorylation"/>
    <property type="evidence" value="ECO:0007669"/>
    <property type="project" value="InterPro"/>
</dbReference>
<proteinExistence type="predicted"/>
<dbReference type="InterPro" id="IPR001229">
    <property type="entry name" value="Jacalin-like_lectin_dom"/>
</dbReference>
<dbReference type="GO" id="GO:0016791">
    <property type="term" value="F:phosphatase activity"/>
    <property type="evidence" value="ECO:0007669"/>
    <property type="project" value="InterPro"/>
</dbReference>
<organism evidence="2 3">
    <name type="scientific">Lachnellula willkommii</name>
    <dbReference type="NCBI Taxonomy" id="215461"/>
    <lineage>
        <taxon>Eukaryota</taxon>
        <taxon>Fungi</taxon>
        <taxon>Dikarya</taxon>
        <taxon>Ascomycota</taxon>
        <taxon>Pezizomycotina</taxon>
        <taxon>Leotiomycetes</taxon>
        <taxon>Helotiales</taxon>
        <taxon>Lachnaceae</taxon>
        <taxon>Lachnellula</taxon>
    </lineage>
</organism>
<dbReference type="PANTHER" id="PTHR16320:SF1">
    <property type="entry name" value="SPHINGOMYELINASE DDB_G0288017"/>
    <property type="match status" value="1"/>
</dbReference>
<dbReference type="Pfam" id="PF22669">
    <property type="entry name" value="Exo_endo_phos2"/>
    <property type="match status" value="1"/>
</dbReference>
<dbReference type="Gene3D" id="2.100.10.30">
    <property type="entry name" value="Jacalin-like lectin domain"/>
    <property type="match status" value="1"/>
</dbReference>
<reference evidence="2 3" key="1">
    <citation type="submission" date="2018-05" db="EMBL/GenBank/DDBJ databases">
        <title>Genome sequencing and assembly of the regulated plant pathogen Lachnellula willkommii and related sister species for the development of diagnostic species identification markers.</title>
        <authorList>
            <person name="Giroux E."/>
            <person name="Bilodeau G."/>
        </authorList>
    </citation>
    <scope>NUCLEOTIDE SEQUENCE [LARGE SCALE GENOMIC DNA]</scope>
    <source>
        <strain evidence="2 3">CBS 172.35</strain>
    </source>
</reference>
<dbReference type="GO" id="GO:0005737">
    <property type="term" value="C:cytoplasm"/>
    <property type="evidence" value="ECO:0007669"/>
    <property type="project" value="TreeGrafter"/>
</dbReference>
<dbReference type="PANTHER" id="PTHR16320">
    <property type="entry name" value="SPHINGOMYELINASE FAMILY MEMBER"/>
    <property type="match status" value="1"/>
</dbReference>
<dbReference type="InterPro" id="IPR036404">
    <property type="entry name" value="Jacalin-like_lectin_dom_sf"/>
</dbReference>
<evidence type="ECO:0000313" key="3">
    <source>
        <dbReference type="Proteomes" id="UP000315522"/>
    </source>
</evidence>
<dbReference type="Proteomes" id="UP000315522">
    <property type="component" value="Unassembled WGS sequence"/>
</dbReference>
<comment type="caution">
    <text evidence="2">The sequence shown here is derived from an EMBL/GenBank/DDBJ whole genome shotgun (WGS) entry which is preliminary data.</text>
</comment>
<gene>
    <name evidence="2" type="primary">spmT</name>
    <name evidence="2" type="ORF">LAWI1_G006166</name>
</gene>
<name>A0A559M695_9HELO</name>
<dbReference type="SMART" id="SM00915">
    <property type="entry name" value="Jacalin"/>
    <property type="match status" value="1"/>
</dbReference>
<accession>A0A559M695</accession>
<dbReference type="Gene3D" id="3.60.10.10">
    <property type="entry name" value="Endonuclease/exonuclease/phosphatase"/>
    <property type="match status" value="1"/>
</dbReference>
<dbReference type="EMBL" id="QGML01001714">
    <property type="protein sequence ID" value="TVY88475.1"/>
    <property type="molecule type" value="Genomic_DNA"/>
</dbReference>
<dbReference type="InterPro" id="IPR038772">
    <property type="entry name" value="Sph/SMPD2-like"/>
</dbReference>
<feature type="domain" description="Jacalin-type lectin" evidence="1">
    <location>
        <begin position="330"/>
        <end position="469"/>
    </location>
</feature>
<dbReference type="InterPro" id="IPR036691">
    <property type="entry name" value="Endo/exonu/phosph_ase_sf"/>
</dbReference>
<dbReference type="AlphaFoldDB" id="A0A559M695"/>
<dbReference type="SUPFAM" id="SSF56219">
    <property type="entry name" value="DNase I-like"/>
    <property type="match status" value="1"/>
</dbReference>
<dbReference type="CDD" id="cd09615">
    <property type="entry name" value="Jacalin_EEP"/>
    <property type="match status" value="1"/>
</dbReference>
<keyword evidence="3" id="KW-1185">Reference proteome</keyword>
<dbReference type="InterPro" id="IPR000300">
    <property type="entry name" value="IPPc"/>
</dbReference>
<sequence length="470" mass="50627">MGTSAEDPLTFLGHNSAEFKLQLPDCREGSSSLAMASLLLSLTVASLMTSFAAAVSNGDFNILSFNVAGLPSILNDNAVPGNKATNAGTIGTLFAKYDYDVINVQEDFAYHADIYATDDHPYRTATSGTAGIGSGLNTLSNFDWIDFTRVKWATCSDASGADCLTPKGFTFMRVLVSEGVYVDFYNLHADAGTEAADETARAANLQQVADYIDTWSIGNSVVLYGDTNSRYTRALDNITVFENQNSLTDAWVELENGGVNPTVLTLCDNPSLINTCETVDKVFYRGSKQLSLTGTYFNYESSKFLQSNGSILSDHNPITVNFTWTTDDSLSQSEFWGGPHGTWFNDIDSIPSSPKTSEITFRGGSRLNSVALTLTSGATFTHGGTGGTNTSLALESSEYWTSAQLCQGQYNSETRNFYILATTSTGRTLSSGTATSDCSTFTAPTGWQIVGYMGQDGDEIDQLAFIYAPY</sequence>
<dbReference type="Pfam" id="PF01419">
    <property type="entry name" value="Jacalin"/>
    <property type="match status" value="1"/>
</dbReference>
<dbReference type="SUPFAM" id="SSF51101">
    <property type="entry name" value="Mannose-binding lectins"/>
    <property type="match status" value="1"/>
</dbReference>